<accession>A0A1Q3CTR1</accession>
<dbReference type="AlphaFoldDB" id="A0A1Q3CTR1"/>
<reference evidence="2" key="1">
    <citation type="submission" date="2016-04" db="EMBL/GenBank/DDBJ databases">
        <title>Cephalotus genome sequencing.</title>
        <authorList>
            <person name="Fukushima K."/>
            <person name="Hasebe M."/>
            <person name="Fang X."/>
        </authorList>
    </citation>
    <scope>NUCLEOTIDE SEQUENCE [LARGE SCALE GENOMIC DNA]</scope>
    <source>
        <strain evidence="2">cv. St1</strain>
    </source>
</reference>
<keyword evidence="2" id="KW-1185">Reference proteome</keyword>
<proteinExistence type="predicted"/>
<dbReference type="PANTHER" id="PTHR46087">
    <property type="entry name" value="PUTATIVE, EXPRESSED-RELATED"/>
    <property type="match status" value="1"/>
</dbReference>
<dbReference type="EMBL" id="BDDD01002924">
    <property type="protein sequence ID" value="GAV83552.1"/>
    <property type="molecule type" value="Genomic_DNA"/>
</dbReference>
<evidence type="ECO:0000313" key="2">
    <source>
        <dbReference type="Proteomes" id="UP000187406"/>
    </source>
</evidence>
<feature type="non-terminal residue" evidence="1">
    <location>
        <position position="1"/>
    </location>
</feature>
<sequence length="171" mass="19069">GIVICTIISYRRLLPIDRLFPPKTNLQVRLPLLFSLSLPNGRTTHIGFLSLSLSLHCLPLLFSLSSPAPTTPTSHLLPQHLQVRLPLPRSRQPPTTGVGGSGSRPLFASSLLSIMHAFLDQTRQEEMRIIGCQTLFDFVNNQKDGTYMFNLEGFDPKLCQLAQEVGEYDRA</sequence>
<organism evidence="1 2">
    <name type="scientific">Cephalotus follicularis</name>
    <name type="common">Albany pitcher plant</name>
    <dbReference type="NCBI Taxonomy" id="3775"/>
    <lineage>
        <taxon>Eukaryota</taxon>
        <taxon>Viridiplantae</taxon>
        <taxon>Streptophyta</taxon>
        <taxon>Embryophyta</taxon>
        <taxon>Tracheophyta</taxon>
        <taxon>Spermatophyta</taxon>
        <taxon>Magnoliopsida</taxon>
        <taxon>eudicotyledons</taxon>
        <taxon>Gunneridae</taxon>
        <taxon>Pentapetalae</taxon>
        <taxon>rosids</taxon>
        <taxon>fabids</taxon>
        <taxon>Oxalidales</taxon>
        <taxon>Cephalotaceae</taxon>
        <taxon>Cephalotus</taxon>
    </lineage>
</organism>
<comment type="caution">
    <text evidence="1">The sequence shown here is derived from an EMBL/GenBank/DDBJ whole genome shotgun (WGS) entry which is preliminary data.</text>
</comment>
<gene>
    <name evidence="1" type="ORF">CFOL_v3_26998</name>
</gene>
<dbReference type="OrthoDB" id="1751626at2759"/>
<dbReference type="InterPro" id="IPR055296">
    <property type="entry name" value="SRL2-like"/>
</dbReference>
<dbReference type="STRING" id="3775.A0A1Q3CTR1"/>
<dbReference type="Proteomes" id="UP000187406">
    <property type="component" value="Unassembled WGS sequence"/>
</dbReference>
<name>A0A1Q3CTR1_CEPFO</name>
<dbReference type="PANTHER" id="PTHR46087:SF9">
    <property type="entry name" value="ARM REPEAT SUPERFAMILY PROTEIN"/>
    <property type="match status" value="1"/>
</dbReference>
<protein>
    <submittedName>
        <fullName evidence="1">Uncharacterized protein</fullName>
    </submittedName>
</protein>
<evidence type="ECO:0000313" key="1">
    <source>
        <dbReference type="EMBL" id="GAV83552.1"/>
    </source>
</evidence>
<dbReference type="InParanoid" id="A0A1Q3CTR1"/>